<dbReference type="Proteomes" id="UP000018144">
    <property type="component" value="Unassembled WGS sequence"/>
</dbReference>
<reference evidence="1 2" key="1">
    <citation type="journal article" date="2013" name="PLoS Genet.">
        <title>The genome and development-dependent transcriptomes of Pyronema confluens: a window into fungal evolution.</title>
        <authorList>
            <person name="Traeger S."/>
            <person name="Altegoer F."/>
            <person name="Freitag M."/>
            <person name="Gabaldon T."/>
            <person name="Kempken F."/>
            <person name="Kumar A."/>
            <person name="Marcet-Houben M."/>
            <person name="Poggeler S."/>
            <person name="Stajich J.E."/>
            <person name="Nowrousian M."/>
        </authorList>
    </citation>
    <scope>NUCLEOTIDE SEQUENCE [LARGE SCALE GENOMIC DNA]</scope>
    <source>
        <strain evidence="2">CBS 100304</strain>
        <tissue evidence="1">Vegetative mycelium</tissue>
    </source>
</reference>
<keyword evidence="2" id="KW-1185">Reference proteome</keyword>
<gene>
    <name evidence="1" type="ORF">PCON_09606</name>
</gene>
<accession>U4L3A9</accession>
<organism evidence="1 2">
    <name type="scientific">Pyronema omphalodes (strain CBS 100304)</name>
    <name type="common">Pyronema confluens</name>
    <dbReference type="NCBI Taxonomy" id="1076935"/>
    <lineage>
        <taxon>Eukaryota</taxon>
        <taxon>Fungi</taxon>
        <taxon>Dikarya</taxon>
        <taxon>Ascomycota</taxon>
        <taxon>Pezizomycotina</taxon>
        <taxon>Pezizomycetes</taxon>
        <taxon>Pezizales</taxon>
        <taxon>Pyronemataceae</taxon>
        <taxon>Pyronema</taxon>
    </lineage>
</organism>
<name>U4L3A9_PYROM</name>
<evidence type="ECO:0000313" key="1">
    <source>
        <dbReference type="EMBL" id="CCX10013.1"/>
    </source>
</evidence>
<dbReference type="AlphaFoldDB" id="U4L3A9"/>
<sequence length="49" mass="5658">MYRPLMENFNDLSKIASTKSTLGDEEVVSVILHRPPHAPLQWIPVKNHF</sequence>
<evidence type="ECO:0000313" key="2">
    <source>
        <dbReference type="Proteomes" id="UP000018144"/>
    </source>
</evidence>
<dbReference type="EMBL" id="HF935502">
    <property type="protein sequence ID" value="CCX10013.1"/>
    <property type="molecule type" value="Genomic_DNA"/>
</dbReference>
<protein>
    <submittedName>
        <fullName evidence="1">Uncharacterized protein</fullName>
    </submittedName>
</protein>
<proteinExistence type="predicted"/>